<evidence type="ECO:0000313" key="10">
    <source>
        <dbReference type="Proteomes" id="UP000005384"/>
    </source>
</evidence>
<dbReference type="OrthoDB" id="9795150at2"/>
<dbReference type="InterPro" id="IPR050189">
    <property type="entry name" value="MFS_Efflux_Transporters"/>
</dbReference>
<gene>
    <name evidence="9" type="ORF">HMPREF9473_04493</name>
</gene>
<sequence>MLKKMSNNRRITITAFFVVVFMTGYALSIAMYSGLLPDLIQYYGFSLIEASYFDMMNEIGQILAMVIGLFLLDLLDKNRTLTLMMMLFGGMMVLTGFAPAILLLMMCRLFMGVSGSIVDNLTATYIADLYGEKRARYVSLLHTFFAIGSMIGPQVAAYMMGRNYGFRETYQMVGFVLLGAVILFFLTTVIVKKPVPAVAFSRNEKGYKKIPIALILKNQNIQWLCVGTALVGGVYYIDMWMPTYLQTVYGSRFSPGFCSFIITLTYLGMLLSRIIFGIVSSKISANTYMKFSCISSAIVIVVMILIPGHGSMIAGMFLLGLFSGAQHTVQYIMAFEEFPDYSATVASISAIFLSLGIMVIRLIINGIADLGYYREAMMIPAAALVCCFFVFGLGYQEVSF</sequence>
<feature type="transmembrane region" description="Helical" evidence="7">
    <location>
        <begin position="253"/>
        <end position="276"/>
    </location>
</feature>
<reference evidence="9 10" key="1">
    <citation type="submission" date="2011-08" db="EMBL/GenBank/DDBJ databases">
        <title>The Genome Sequence of Clostridium hathewayi WAL-18680.</title>
        <authorList>
            <consortium name="The Broad Institute Genome Sequencing Platform"/>
            <person name="Earl A."/>
            <person name="Ward D."/>
            <person name="Feldgarden M."/>
            <person name="Gevers D."/>
            <person name="Finegold S.M."/>
            <person name="Summanen P.H."/>
            <person name="Molitoris D.R."/>
            <person name="Song M."/>
            <person name="Daigneault M."/>
            <person name="Allen-Vercoe E."/>
            <person name="Young S.K."/>
            <person name="Zeng Q."/>
            <person name="Gargeya S."/>
            <person name="Fitzgerald M."/>
            <person name="Haas B."/>
            <person name="Abouelleil A."/>
            <person name="Alvarado L."/>
            <person name="Arachchi H.M."/>
            <person name="Berlin A."/>
            <person name="Brown A."/>
            <person name="Chapman S.B."/>
            <person name="Chen Z."/>
            <person name="Dunbar C."/>
            <person name="Freedman E."/>
            <person name="Gearin G."/>
            <person name="Gellesch M."/>
            <person name="Goldberg J."/>
            <person name="Griggs A."/>
            <person name="Gujja S."/>
            <person name="Heiman D."/>
            <person name="Howarth C."/>
            <person name="Larson L."/>
            <person name="Lui A."/>
            <person name="MacDonald P.J.P."/>
            <person name="Montmayeur A."/>
            <person name="Murphy C."/>
            <person name="Neiman D."/>
            <person name="Pearson M."/>
            <person name="Priest M."/>
            <person name="Roberts A."/>
            <person name="Saif S."/>
            <person name="Shea T."/>
            <person name="Shenoy N."/>
            <person name="Sisk P."/>
            <person name="Stolte C."/>
            <person name="Sykes S."/>
            <person name="Wortman J."/>
            <person name="Nusbaum C."/>
            <person name="Birren B."/>
        </authorList>
    </citation>
    <scope>NUCLEOTIDE SEQUENCE [LARGE SCALE GENOMIC DNA]</scope>
    <source>
        <strain evidence="9 10">WAL-18680</strain>
    </source>
</reference>
<proteinExistence type="predicted"/>
<feature type="transmembrane region" description="Helical" evidence="7">
    <location>
        <begin position="172"/>
        <end position="191"/>
    </location>
</feature>
<dbReference type="GO" id="GO:0005886">
    <property type="term" value="C:plasma membrane"/>
    <property type="evidence" value="ECO:0007669"/>
    <property type="project" value="UniProtKB-SubCell"/>
</dbReference>
<feature type="transmembrane region" description="Helical" evidence="7">
    <location>
        <begin position="137"/>
        <end position="160"/>
    </location>
</feature>
<dbReference type="PROSITE" id="PS50850">
    <property type="entry name" value="MFS"/>
    <property type="match status" value="1"/>
</dbReference>
<evidence type="ECO:0000256" key="4">
    <source>
        <dbReference type="ARBA" id="ARBA00022692"/>
    </source>
</evidence>
<keyword evidence="4 7" id="KW-0812">Transmembrane</keyword>
<dbReference type="GO" id="GO:0022857">
    <property type="term" value="F:transmembrane transporter activity"/>
    <property type="evidence" value="ECO:0007669"/>
    <property type="project" value="InterPro"/>
</dbReference>
<dbReference type="RefSeq" id="WP_006782481.1">
    <property type="nucleotide sequence ID" value="NZ_CP040506.1"/>
</dbReference>
<keyword evidence="6 7" id="KW-0472">Membrane</keyword>
<evidence type="ECO:0000256" key="3">
    <source>
        <dbReference type="ARBA" id="ARBA00022475"/>
    </source>
</evidence>
<evidence type="ECO:0000256" key="7">
    <source>
        <dbReference type="SAM" id="Phobius"/>
    </source>
</evidence>
<evidence type="ECO:0000256" key="6">
    <source>
        <dbReference type="ARBA" id="ARBA00023136"/>
    </source>
</evidence>
<keyword evidence="5 7" id="KW-1133">Transmembrane helix</keyword>
<comment type="subcellular location">
    <subcellularLocation>
        <location evidence="1">Cell membrane</location>
        <topology evidence="1">Multi-pass membrane protein</topology>
    </subcellularLocation>
</comment>
<keyword evidence="10" id="KW-1185">Reference proteome</keyword>
<evidence type="ECO:0000259" key="8">
    <source>
        <dbReference type="PROSITE" id="PS50850"/>
    </source>
</evidence>
<dbReference type="AlphaFoldDB" id="G5ILW5"/>
<feature type="domain" description="Major facilitator superfamily (MFS) profile" evidence="8">
    <location>
        <begin position="12"/>
        <end position="400"/>
    </location>
</feature>
<dbReference type="Proteomes" id="UP000005384">
    <property type="component" value="Unassembled WGS sequence"/>
</dbReference>
<accession>G5ILW5</accession>
<dbReference type="InterPro" id="IPR020846">
    <property type="entry name" value="MFS_dom"/>
</dbReference>
<feature type="transmembrane region" description="Helical" evidence="7">
    <location>
        <begin position="376"/>
        <end position="395"/>
    </location>
</feature>
<dbReference type="HOGENOM" id="CLU_688456_0_0_9"/>
<evidence type="ECO:0000256" key="2">
    <source>
        <dbReference type="ARBA" id="ARBA00022448"/>
    </source>
</evidence>
<keyword evidence="2" id="KW-0813">Transport</keyword>
<comment type="caution">
    <text evidence="9">The sequence shown here is derived from an EMBL/GenBank/DDBJ whole genome shotgun (WGS) entry which is preliminary data.</text>
</comment>
<dbReference type="InterPro" id="IPR036259">
    <property type="entry name" value="MFS_trans_sf"/>
</dbReference>
<name>G5ILW5_9FIRM</name>
<feature type="transmembrane region" description="Helical" evidence="7">
    <location>
        <begin position="87"/>
        <end position="111"/>
    </location>
</feature>
<evidence type="ECO:0000256" key="5">
    <source>
        <dbReference type="ARBA" id="ARBA00022989"/>
    </source>
</evidence>
<evidence type="ECO:0000313" key="9">
    <source>
        <dbReference type="EMBL" id="EHI57384.1"/>
    </source>
</evidence>
<dbReference type="PANTHER" id="PTHR43124:SF3">
    <property type="entry name" value="CHLORAMPHENICOL EFFLUX PUMP RV0191"/>
    <property type="match status" value="1"/>
</dbReference>
<dbReference type="Gene3D" id="1.20.1250.20">
    <property type="entry name" value="MFS general substrate transporter like domains"/>
    <property type="match status" value="1"/>
</dbReference>
<dbReference type="PATRIC" id="fig|742737.3.peg.4479"/>
<dbReference type="SUPFAM" id="SSF103473">
    <property type="entry name" value="MFS general substrate transporter"/>
    <property type="match status" value="1"/>
</dbReference>
<dbReference type="PANTHER" id="PTHR43124">
    <property type="entry name" value="PURINE EFFLUX PUMP PBUE"/>
    <property type="match status" value="1"/>
</dbReference>
<feature type="transmembrane region" description="Helical" evidence="7">
    <location>
        <begin position="12"/>
        <end position="35"/>
    </location>
</feature>
<feature type="transmembrane region" description="Helical" evidence="7">
    <location>
        <begin position="221"/>
        <end position="241"/>
    </location>
</feature>
<feature type="transmembrane region" description="Helical" evidence="7">
    <location>
        <begin position="345"/>
        <end position="364"/>
    </location>
</feature>
<keyword evidence="3" id="KW-1003">Cell membrane</keyword>
<protein>
    <recommendedName>
        <fullName evidence="8">Major facilitator superfamily (MFS) profile domain-containing protein</fullName>
    </recommendedName>
</protein>
<organism evidence="9 10">
    <name type="scientific">Hungatella hathewayi WAL-18680</name>
    <dbReference type="NCBI Taxonomy" id="742737"/>
    <lineage>
        <taxon>Bacteria</taxon>
        <taxon>Bacillati</taxon>
        <taxon>Bacillota</taxon>
        <taxon>Clostridia</taxon>
        <taxon>Lachnospirales</taxon>
        <taxon>Lachnospiraceae</taxon>
        <taxon>Hungatella</taxon>
    </lineage>
</organism>
<dbReference type="EMBL" id="ADLN01000120">
    <property type="protein sequence ID" value="EHI57384.1"/>
    <property type="molecule type" value="Genomic_DNA"/>
</dbReference>
<evidence type="ECO:0000256" key="1">
    <source>
        <dbReference type="ARBA" id="ARBA00004651"/>
    </source>
</evidence>
<dbReference type="InterPro" id="IPR011701">
    <property type="entry name" value="MFS"/>
</dbReference>
<dbReference type="Pfam" id="PF07690">
    <property type="entry name" value="MFS_1"/>
    <property type="match status" value="1"/>
</dbReference>